<accession>A0ABQ7J9A4</accession>
<evidence type="ECO:0000313" key="3">
    <source>
        <dbReference type="EMBL" id="KAF8820583.1"/>
    </source>
</evidence>
<dbReference type="PANTHER" id="PTHR37935:SF1">
    <property type="entry name" value="CHROMOSOME UNDETERMINED SCAFFOLD_14, WHOLE GENOME SHOTGUN SEQUENCE"/>
    <property type="match status" value="1"/>
</dbReference>
<protein>
    <recommendedName>
        <fullName evidence="5">CLASP N-terminal domain-containing protein</fullName>
    </recommendedName>
</protein>
<keyword evidence="2" id="KW-0812">Transmembrane</keyword>
<feature type="region of interest" description="Disordered" evidence="1">
    <location>
        <begin position="127"/>
        <end position="165"/>
    </location>
</feature>
<reference evidence="3 4" key="1">
    <citation type="journal article" date="2020" name="bioRxiv">
        <title>Metabolic contributions of an alphaproteobacterial endosymbiont in the apicomplexan Cardiosporidium cionae.</title>
        <authorList>
            <person name="Hunter E.S."/>
            <person name="Paight C.J."/>
            <person name="Lane C.E."/>
        </authorList>
    </citation>
    <scope>NUCLEOTIDE SEQUENCE [LARGE SCALE GENOMIC DNA]</scope>
    <source>
        <strain evidence="3">ESH_2018</strain>
    </source>
</reference>
<sequence>MASSLRSPWPSWRSGPLAHPMRPSRPTGRYGKAFPSLSMAQGGIARVLPRYDVIQLQLPIKMQPMQLNAVDFSCWSRFGKRVVPEKSETESASSTVGNSSASKALPEHVSYPAANASLDPHAFTCTEQSAAAASKQEHPREEMAVPGDPLATNAHPAKNTSLPQPVPTAEAISIDDTRLVQPSCSAPHFRPTTIGTKTFSGGTSDQDVRPISYPDASSFTFLHKSLSSSHAHSPITYYSAEPRRSASPLSIKSHESGSGALHGYTTTGNADKGGTSAGRMVRLGHMEHLYSLLQNASETALRLHLTKQWRRLLLVLASFGTVIGVGFFFFWDTIKRVAGQEGADLLSNQLLANETLHFTASEFSKQLIDDIFNDSRLQQVVARWAQDILNSSERELADLVVRTLNTKIVKEKVLQISDDIVKPTAREAAADWCIHLIHRPDISSALQVLVILNESVLQDSSVRQQAVQTASFALISLLNDPSIAAVSQDYVSKVLLEPSFQAMLSEALWSVFKKTVAPKW</sequence>
<feature type="compositionally biased region" description="Low complexity" evidence="1">
    <location>
        <begin position="91"/>
        <end position="103"/>
    </location>
</feature>
<feature type="region of interest" description="Disordered" evidence="1">
    <location>
        <begin position="84"/>
        <end position="103"/>
    </location>
</feature>
<evidence type="ECO:0000256" key="1">
    <source>
        <dbReference type="SAM" id="MobiDB-lite"/>
    </source>
</evidence>
<keyword evidence="4" id="KW-1185">Reference proteome</keyword>
<evidence type="ECO:0008006" key="5">
    <source>
        <dbReference type="Google" id="ProtNLM"/>
    </source>
</evidence>
<keyword evidence="2" id="KW-1133">Transmembrane helix</keyword>
<gene>
    <name evidence="3" type="ORF">IE077_004461</name>
</gene>
<comment type="caution">
    <text evidence="3">The sequence shown here is derived from an EMBL/GenBank/DDBJ whole genome shotgun (WGS) entry which is preliminary data.</text>
</comment>
<name>A0ABQ7J9A4_9APIC</name>
<evidence type="ECO:0000313" key="4">
    <source>
        <dbReference type="Proteomes" id="UP000823046"/>
    </source>
</evidence>
<feature type="compositionally biased region" description="Polar residues" evidence="1">
    <location>
        <begin position="193"/>
        <end position="205"/>
    </location>
</feature>
<dbReference type="EMBL" id="JADAQX010000350">
    <property type="protein sequence ID" value="KAF8820583.1"/>
    <property type="molecule type" value="Genomic_DNA"/>
</dbReference>
<organism evidence="3 4">
    <name type="scientific">Cardiosporidium cionae</name>
    <dbReference type="NCBI Taxonomy" id="476202"/>
    <lineage>
        <taxon>Eukaryota</taxon>
        <taxon>Sar</taxon>
        <taxon>Alveolata</taxon>
        <taxon>Apicomplexa</taxon>
        <taxon>Aconoidasida</taxon>
        <taxon>Nephromycida</taxon>
        <taxon>Cardiosporidium</taxon>
    </lineage>
</organism>
<feature type="region of interest" description="Disordered" evidence="1">
    <location>
        <begin position="183"/>
        <end position="208"/>
    </location>
</feature>
<feature type="compositionally biased region" description="Low complexity" evidence="1">
    <location>
        <begin position="1"/>
        <end position="17"/>
    </location>
</feature>
<keyword evidence="2" id="KW-0472">Membrane</keyword>
<dbReference type="Proteomes" id="UP000823046">
    <property type="component" value="Unassembled WGS sequence"/>
</dbReference>
<feature type="region of interest" description="Disordered" evidence="1">
    <location>
        <begin position="246"/>
        <end position="273"/>
    </location>
</feature>
<feature type="region of interest" description="Disordered" evidence="1">
    <location>
        <begin position="1"/>
        <end position="30"/>
    </location>
</feature>
<feature type="transmembrane region" description="Helical" evidence="2">
    <location>
        <begin position="312"/>
        <end position="331"/>
    </location>
</feature>
<evidence type="ECO:0000256" key="2">
    <source>
        <dbReference type="SAM" id="Phobius"/>
    </source>
</evidence>
<dbReference type="PANTHER" id="PTHR37935">
    <property type="entry name" value="CHROMOSOME UNDETERMINED SCAFFOLD_14, WHOLE GENOME SHOTGUN SEQUENCE"/>
    <property type="match status" value="1"/>
</dbReference>
<proteinExistence type="predicted"/>